<dbReference type="InterPro" id="IPR006442">
    <property type="entry name" value="Antitoxin_Phd/YefM"/>
</dbReference>
<organism evidence="3 4">
    <name type="scientific">Mucilaginibacter glaciei</name>
    <dbReference type="NCBI Taxonomy" id="2772109"/>
    <lineage>
        <taxon>Bacteria</taxon>
        <taxon>Pseudomonadati</taxon>
        <taxon>Bacteroidota</taxon>
        <taxon>Sphingobacteriia</taxon>
        <taxon>Sphingobacteriales</taxon>
        <taxon>Sphingobacteriaceae</taxon>
        <taxon>Mucilaginibacter</taxon>
    </lineage>
</organism>
<dbReference type="PANTHER" id="PTHR33713">
    <property type="entry name" value="ANTITOXIN YAFN-RELATED"/>
    <property type="match status" value="1"/>
</dbReference>
<gene>
    <name evidence="3" type="ORF">IDJ76_13600</name>
</gene>
<keyword evidence="4" id="KW-1185">Reference proteome</keyword>
<dbReference type="Proteomes" id="UP000619078">
    <property type="component" value="Unassembled WGS sequence"/>
</dbReference>
<evidence type="ECO:0000256" key="2">
    <source>
        <dbReference type="RuleBase" id="RU362080"/>
    </source>
</evidence>
<comment type="function">
    <text evidence="2">Antitoxin component of a type II toxin-antitoxin (TA) system.</text>
</comment>
<proteinExistence type="inferred from homology"/>
<comment type="caution">
    <text evidence="3">The sequence shown here is derived from an EMBL/GenBank/DDBJ whole genome shotgun (WGS) entry which is preliminary data.</text>
</comment>
<name>A0A926NYC6_9SPHI</name>
<evidence type="ECO:0000313" key="4">
    <source>
        <dbReference type="Proteomes" id="UP000619078"/>
    </source>
</evidence>
<dbReference type="SUPFAM" id="SSF143120">
    <property type="entry name" value="YefM-like"/>
    <property type="match status" value="1"/>
</dbReference>
<dbReference type="Pfam" id="PF02604">
    <property type="entry name" value="PhdYeFM_antitox"/>
    <property type="match status" value="1"/>
</dbReference>
<evidence type="ECO:0000256" key="1">
    <source>
        <dbReference type="ARBA" id="ARBA00009981"/>
    </source>
</evidence>
<dbReference type="AlphaFoldDB" id="A0A926NYC6"/>
<reference evidence="3" key="1">
    <citation type="submission" date="2020-09" db="EMBL/GenBank/DDBJ databases">
        <title>Novel species of Mucilaginibacter isolated from a glacier on the Tibetan Plateau.</title>
        <authorList>
            <person name="Liu Q."/>
            <person name="Xin Y.-H."/>
        </authorList>
    </citation>
    <scope>NUCLEOTIDE SEQUENCE</scope>
    <source>
        <strain evidence="3">ZB1P21</strain>
    </source>
</reference>
<dbReference type="RefSeq" id="WP_191163880.1">
    <property type="nucleotide sequence ID" value="NZ_JACWMX010000005.1"/>
</dbReference>
<accession>A0A926NYC6</accession>
<dbReference type="NCBIfam" id="TIGR01552">
    <property type="entry name" value="phd_fam"/>
    <property type="match status" value="1"/>
</dbReference>
<dbReference type="Gene3D" id="1.10.1220.170">
    <property type="match status" value="1"/>
</dbReference>
<protein>
    <recommendedName>
        <fullName evidence="2">Antitoxin</fullName>
    </recommendedName>
</protein>
<dbReference type="PANTHER" id="PTHR33713:SF6">
    <property type="entry name" value="ANTITOXIN YEFM"/>
    <property type="match status" value="1"/>
</dbReference>
<dbReference type="EMBL" id="JACWMX010000005">
    <property type="protein sequence ID" value="MBD1394138.1"/>
    <property type="molecule type" value="Genomic_DNA"/>
</dbReference>
<comment type="similarity">
    <text evidence="1 2">Belongs to the phD/YefM antitoxin family.</text>
</comment>
<dbReference type="Gene3D" id="3.40.1620.10">
    <property type="entry name" value="YefM-like domain"/>
    <property type="match status" value="1"/>
</dbReference>
<dbReference type="InterPro" id="IPR036165">
    <property type="entry name" value="YefM-like_sf"/>
</dbReference>
<sequence length="83" mass="9510">MITTYTDFRQQLKSYLDKVRNSHTPLFVTSATGDDVVVLSKADYESMEETFYLLKSPKNAARLLQGIEDYEKGLGKERSLIDE</sequence>
<evidence type="ECO:0000313" key="3">
    <source>
        <dbReference type="EMBL" id="MBD1394138.1"/>
    </source>
</evidence>
<dbReference type="InterPro" id="IPR051405">
    <property type="entry name" value="phD/YefM_antitoxin"/>
</dbReference>